<evidence type="ECO:0000313" key="1">
    <source>
        <dbReference type="EMBL" id="KAI1715677.1"/>
    </source>
</evidence>
<organism evidence="1 2">
    <name type="scientific">Ditylenchus destructor</name>
    <dbReference type="NCBI Taxonomy" id="166010"/>
    <lineage>
        <taxon>Eukaryota</taxon>
        <taxon>Metazoa</taxon>
        <taxon>Ecdysozoa</taxon>
        <taxon>Nematoda</taxon>
        <taxon>Chromadorea</taxon>
        <taxon>Rhabditida</taxon>
        <taxon>Tylenchina</taxon>
        <taxon>Tylenchomorpha</taxon>
        <taxon>Sphaerularioidea</taxon>
        <taxon>Anguinidae</taxon>
        <taxon>Anguininae</taxon>
        <taxon>Ditylenchus</taxon>
    </lineage>
</organism>
<dbReference type="EMBL" id="JAKKPZ010000011">
    <property type="protein sequence ID" value="KAI1715677.1"/>
    <property type="molecule type" value="Genomic_DNA"/>
</dbReference>
<accession>A0AAD4N833</accession>
<comment type="caution">
    <text evidence="1">The sequence shown here is derived from an EMBL/GenBank/DDBJ whole genome shotgun (WGS) entry which is preliminary data.</text>
</comment>
<dbReference type="Proteomes" id="UP001201812">
    <property type="component" value="Unassembled WGS sequence"/>
</dbReference>
<proteinExistence type="predicted"/>
<sequence length="120" mass="13572">MQRKKHKLRFPAVRHTKTHDIFGSGTSKSSDRPAVFDVSHESDETFVDTNDDGTPATFGAIQHMNKDGDKKSDANFYDDYFADFGKCGDLLEGTAKVQPVCARDFEYELGKIFIRECNEK</sequence>
<name>A0AAD4N833_9BILA</name>
<protein>
    <submittedName>
        <fullName evidence="1">Uncharacterized protein</fullName>
    </submittedName>
</protein>
<evidence type="ECO:0000313" key="2">
    <source>
        <dbReference type="Proteomes" id="UP001201812"/>
    </source>
</evidence>
<dbReference type="AlphaFoldDB" id="A0AAD4N833"/>
<gene>
    <name evidence="1" type="ORF">DdX_08001</name>
</gene>
<reference evidence="1" key="1">
    <citation type="submission" date="2022-01" db="EMBL/GenBank/DDBJ databases">
        <title>Genome Sequence Resource for Two Populations of Ditylenchus destructor, the Migratory Endoparasitic Phytonematode.</title>
        <authorList>
            <person name="Zhang H."/>
            <person name="Lin R."/>
            <person name="Xie B."/>
        </authorList>
    </citation>
    <scope>NUCLEOTIDE SEQUENCE</scope>
    <source>
        <strain evidence="1">BazhouSP</strain>
    </source>
</reference>
<keyword evidence="2" id="KW-1185">Reference proteome</keyword>